<sequence length="81" mass="8390">MPSRGGGVMAAGKKELAAMRHCWEESASQGICSTSGGPVRCTPTDDERQEAETAGMADNVTYSVASSRPADEEPSVEGGRS</sequence>
<dbReference type="AlphaFoldDB" id="A0AAV7WL69"/>
<dbReference type="Proteomes" id="UP001066276">
    <property type="component" value="Chromosome 1_1"/>
</dbReference>
<gene>
    <name evidence="2" type="ORF">NDU88_001184</name>
</gene>
<comment type="caution">
    <text evidence="2">The sequence shown here is derived from an EMBL/GenBank/DDBJ whole genome shotgun (WGS) entry which is preliminary data.</text>
</comment>
<evidence type="ECO:0000256" key="1">
    <source>
        <dbReference type="SAM" id="MobiDB-lite"/>
    </source>
</evidence>
<proteinExistence type="predicted"/>
<accession>A0AAV7WL69</accession>
<feature type="region of interest" description="Disordered" evidence="1">
    <location>
        <begin position="27"/>
        <end position="81"/>
    </location>
</feature>
<protein>
    <submittedName>
        <fullName evidence="2">Uncharacterized protein</fullName>
    </submittedName>
</protein>
<dbReference type="EMBL" id="JANPWB010000001">
    <property type="protein sequence ID" value="KAJ1213550.1"/>
    <property type="molecule type" value="Genomic_DNA"/>
</dbReference>
<organism evidence="2 3">
    <name type="scientific">Pleurodeles waltl</name>
    <name type="common">Iberian ribbed newt</name>
    <dbReference type="NCBI Taxonomy" id="8319"/>
    <lineage>
        <taxon>Eukaryota</taxon>
        <taxon>Metazoa</taxon>
        <taxon>Chordata</taxon>
        <taxon>Craniata</taxon>
        <taxon>Vertebrata</taxon>
        <taxon>Euteleostomi</taxon>
        <taxon>Amphibia</taxon>
        <taxon>Batrachia</taxon>
        <taxon>Caudata</taxon>
        <taxon>Salamandroidea</taxon>
        <taxon>Salamandridae</taxon>
        <taxon>Pleurodelinae</taxon>
        <taxon>Pleurodeles</taxon>
    </lineage>
</organism>
<keyword evidence="3" id="KW-1185">Reference proteome</keyword>
<evidence type="ECO:0000313" key="2">
    <source>
        <dbReference type="EMBL" id="KAJ1213550.1"/>
    </source>
</evidence>
<reference evidence="2" key="1">
    <citation type="journal article" date="2022" name="bioRxiv">
        <title>Sequencing and chromosome-scale assembly of the giantPleurodeles waltlgenome.</title>
        <authorList>
            <person name="Brown T."/>
            <person name="Elewa A."/>
            <person name="Iarovenko S."/>
            <person name="Subramanian E."/>
            <person name="Araus A.J."/>
            <person name="Petzold A."/>
            <person name="Susuki M."/>
            <person name="Suzuki K.-i.T."/>
            <person name="Hayashi T."/>
            <person name="Toyoda A."/>
            <person name="Oliveira C."/>
            <person name="Osipova E."/>
            <person name="Leigh N.D."/>
            <person name="Simon A."/>
            <person name="Yun M.H."/>
        </authorList>
    </citation>
    <scope>NUCLEOTIDE SEQUENCE</scope>
    <source>
        <strain evidence="2">20211129_DDA</strain>
        <tissue evidence="2">Liver</tissue>
    </source>
</reference>
<name>A0AAV7WL69_PLEWA</name>
<feature type="compositionally biased region" description="Polar residues" evidence="1">
    <location>
        <begin position="27"/>
        <end position="36"/>
    </location>
</feature>
<evidence type="ECO:0000313" key="3">
    <source>
        <dbReference type="Proteomes" id="UP001066276"/>
    </source>
</evidence>